<reference evidence="1" key="2">
    <citation type="submission" date="2016-06" db="EMBL/GenBank/DDBJ databases">
        <title>The genome of a short-lived fish provides insights into sex chromosome evolution and the genetic control of aging.</title>
        <authorList>
            <person name="Reichwald K."/>
            <person name="Felder M."/>
            <person name="Petzold A."/>
            <person name="Koch P."/>
            <person name="Groth M."/>
            <person name="Platzer M."/>
        </authorList>
    </citation>
    <scope>NUCLEOTIDE SEQUENCE</scope>
    <source>
        <tissue evidence="1">Brain</tissue>
    </source>
</reference>
<name>A0A1A8MN14_9TELE</name>
<organism evidence="1">
    <name type="scientific">Nothobranchius pienaari</name>
    <dbReference type="NCBI Taxonomy" id="704102"/>
    <lineage>
        <taxon>Eukaryota</taxon>
        <taxon>Metazoa</taxon>
        <taxon>Chordata</taxon>
        <taxon>Craniata</taxon>
        <taxon>Vertebrata</taxon>
        <taxon>Euteleostomi</taxon>
        <taxon>Actinopterygii</taxon>
        <taxon>Neopterygii</taxon>
        <taxon>Teleostei</taxon>
        <taxon>Neoteleostei</taxon>
        <taxon>Acanthomorphata</taxon>
        <taxon>Ovalentaria</taxon>
        <taxon>Atherinomorphae</taxon>
        <taxon>Cyprinodontiformes</taxon>
        <taxon>Nothobranchiidae</taxon>
        <taxon>Nothobranchius</taxon>
    </lineage>
</organism>
<dbReference type="AlphaFoldDB" id="A0A1A8MN14"/>
<proteinExistence type="predicted"/>
<protein>
    <submittedName>
        <fullName evidence="1">Zgc:113019</fullName>
    </submittedName>
</protein>
<dbReference type="EMBL" id="HAEF01016792">
    <property type="protein sequence ID" value="SBR57951.1"/>
    <property type="molecule type" value="Transcribed_RNA"/>
</dbReference>
<gene>
    <name evidence="1" type="primary">ZGC:113019</name>
</gene>
<evidence type="ECO:0000313" key="1">
    <source>
        <dbReference type="EMBL" id="SBR57951.1"/>
    </source>
</evidence>
<sequence length="85" mass="9567">MCGINRAKLGPSGAIRAGSTRAGSEAEYSNLAIATVKMPKFCVVYGFSNRSNREKNKRFFRVPKVVVHRGDKYKKLSEQRRKNGF</sequence>
<accession>A0A1A8MN14</accession>
<reference evidence="1" key="1">
    <citation type="submission" date="2016-05" db="EMBL/GenBank/DDBJ databases">
        <authorList>
            <person name="Lavstsen T."/>
            <person name="Jespersen J.S."/>
        </authorList>
    </citation>
    <scope>NUCLEOTIDE SEQUENCE</scope>
    <source>
        <tissue evidence="1">Brain</tissue>
    </source>
</reference>